<organism evidence="2 3">
    <name type="scientific">Heliomicrobium undosum</name>
    <dbReference type="NCBI Taxonomy" id="121734"/>
    <lineage>
        <taxon>Bacteria</taxon>
        <taxon>Bacillati</taxon>
        <taxon>Bacillota</taxon>
        <taxon>Clostridia</taxon>
        <taxon>Eubacteriales</taxon>
        <taxon>Heliobacteriaceae</taxon>
        <taxon>Heliomicrobium</taxon>
    </lineage>
</organism>
<gene>
    <name evidence="2" type="ORF">GTO91_09755</name>
</gene>
<evidence type="ECO:0000256" key="1">
    <source>
        <dbReference type="SAM" id="Phobius"/>
    </source>
</evidence>
<feature type="transmembrane region" description="Helical" evidence="1">
    <location>
        <begin position="99"/>
        <end position="125"/>
    </location>
</feature>
<protein>
    <submittedName>
        <fullName evidence="2">ABC transporter permease subunit</fullName>
    </submittedName>
</protein>
<comment type="caution">
    <text evidence="2">The sequence shown here is derived from an EMBL/GenBank/DDBJ whole genome shotgun (WGS) entry which is preliminary data.</text>
</comment>
<reference evidence="2 3" key="1">
    <citation type="submission" date="2020-01" db="EMBL/GenBank/DDBJ databases">
        <title>Whole-genome sequence of Heliobacterium undosum DSM 13378.</title>
        <authorList>
            <person name="Kyndt J.A."/>
            <person name="Meyer T.E."/>
        </authorList>
    </citation>
    <scope>NUCLEOTIDE SEQUENCE [LARGE SCALE GENOMIC DNA]</scope>
    <source>
        <strain evidence="2 3">DSM 13378</strain>
    </source>
</reference>
<feature type="transmembrane region" description="Helical" evidence="1">
    <location>
        <begin position="52"/>
        <end position="78"/>
    </location>
</feature>
<feature type="transmembrane region" description="Helical" evidence="1">
    <location>
        <begin position="217"/>
        <end position="239"/>
    </location>
</feature>
<keyword evidence="1" id="KW-1133">Transmembrane helix</keyword>
<dbReference type="Pfam" id="PF12730">
    <property type="entry name" value="ABC2_membrane_4"/>
    <property type="match status" value="1"/>
</dbReference>
<dbReference type="Proteomes" id="UP000463470">
    <property type="component" value="Unassembled WGS sequence"/>
</dbReference>
<dbReference type="EMBL" id="WXEY01000008">
    <property type="protein sequence ID" value="MZP29988.1"/>
    <property type="molecule type" value="Genomic_DNA"/>
</dbReference>
<dbReference type="PANTHER" id="PTHR37305:SF1">
    <property type="entry name" value="MEMBRANE PROTEIN"/>
    <property type="match status" value="1"/>
</dbReference>
<evidence type="ECO:0000313" key="3">
    <source>
        <dbReference type="Proteomes" id="UP000463470"/>
    </source>
</evidence>
<name>A0A845L8E0_9FIRM</name>
<feature type="transmembrane region" description="Helical" evidence="1">
    <location>
        <begin position="145"/>
        <end position="167"/>
    </location>
</feature>
<proteinExistence type="predicted"/>
<dbReference type="AlphaFoldDB" id="A0A845L8E0"/>
<sequence>MILSIRLEMTKWKRSRMVWMTFLGSVVAPFFALISSLQTMNQTQQFKSWNELFAVAFQINHLLFYPFIFGAVASYVFVQEYQGGAIINLFTLPVSRARIIVSKIITVFLFVMLLSLVSTAVTFLFGWKFTSTPLDWNLFIRNFQLAMETTLMQFMLVPIIICIGLWTKHFVPPLVGAGLFVVLNFVSFVSSSVGPFIPTAIPTFVVLQHVGWNQFFIPFVWTMLIPIFVLFTGISFYIVMTRDVA</sequence>
<keyword evidence="1" id="KW-0812">Transmembrane</keyword>
<accession>A0A845L8E0</accession>
<keyword evidence="1" id="KW-0472">Membrane</keyword>
<dbReference type="RefSeq" id="WP_161258396.1">
    <property type="nucleotide sequence ID" value="NZ_WXEY01000008.1"/>
</dbReference>
<evidence type="ECO:0000313" key="2">
    <source>
        <dbReference type="EMBL" id="MZP29988.1"/>
    </source>
</evidence>
<feature type="transmembrane region" description="Helical" evidence="1">
    <location>
        <begin position="174"/>
        <end position="197"/>
    </location>
</feature>
<dbReference type="OrthoDB" id="4336274at2"/>
<keyword evidence="3" id="KW-1185">Reference proteome</keyword>
<dbReference type="PANTHER" id="PTHR37305">
    <property type="entry name" value="INTEGRAL MEMBRANE PROTEIN-RELATED"/>
    <property type="match status" value="1"/>
</dbReference>